<evidence type="ECO:0000313" key="2">
    <source>
        <dbReference type="EMBL" id="SPC97252.1"/>
    </source>
</evidence>
<accession>A0A2N9GCE3</accession>
<evidence type="ECO:0000259" key="1">
    <source>
        <dbReference type="Pfam" id="PF14576"/>
    </source>
</evidence>
<gene>
    <name evidence="2" type="ORF">FSB_LOCUS25134</name>
</gene>
<feature type="domain" description="Sieve element occlusion N-terminal" evidence="1">
    <location>
        <begin position="27"/>
        <end position="294"/>
    </location>
</feature>
<dbReference type="AlphaFoldDB" id="A0A2N9GCE3"/>
<dbReference type="PANTHER" id="PTHR33232:SF18">
    <property type="entry name" value="PROTEIN SIEVE ELEMENT OCCLUSION B-LIKE"/>
    <property type="match status" value="1"/>
</dbReference>
<proteinExistence type="predicted"/>
<reference evidence="2" key="1">
    <citation type="submission" date="2018-02" db="EMBL/GenBank/DDBJ databases">
        <authorList>
            <person name="Cohen D.B."/>
            <person name="Kent A.D."/>
        </authorList>
    </citation>
    <scope>NUCLEOTIDE SEQUENCE</scope>
</reference>
<dbReference type="EMBL" id="OIVN01001751">
    <property type="protein sequence ID" value="SPC97252.1"/>
    <property type="molecule type" value="Genomic_DNA"/>
</dbReference>
<dbReference type="InterPro" id="IPR039299">
    <property type="entry name" value="SEOA"/>
</dbReference>
<dbReference type="Pfam" id="PF14576">
    <property type="entry name" value="SEO_N"/>
    <property type="match status" value="1"/>
</dbReference>
<protein>
    <recommendedName>
        <fullName evidence="1">Sieve element occlusion N-terminal domain-containing protein</fullName>
    </recommendedName>
</protein>
<name>A0A2N9GCE3_FAGSY</name>
<dbReference type="PANTHER" id="PTHR33232">
    <property type="entry name" value="PROTEIN SIEVE ELEMENT OCCLUSION B-LIKE"/>
    <property type="match status" value="1"/>
</dbReference>
<sequence length="484" mass="55845">MASNKKQQDSTQHANKGDLLSVLTAMSNDQIKKQMCEFHVHTDKNFDVRTLFVVVKDILNRVTLVVDNDDLGAKQACLENLEEEAIKACISLPFCTLKQLSFKMACKAPNEDIARKTTTSILKKLSSYSWNTKAVLTLGAFALDYGEFWLLDQLHTSNQLAKSVGILKGMTTIIKHPDPWIQIHKEVIVELNNLIKGTLDVIDCIFKLEDLYAKNDTIHVPELSTAIDNIPIDVYWAIITIVACTTQMRCLNNNEDKKHDLFPLIEKINVTLDVLKRNIEVCDEQIRYVKLVNTMRNPEKITKAFNEMRFNPLINGSTNIEVDIERKNIILFFSDLDISNEYVSNLEPIYKEISKNKDQNKYEIVWIPIVDKWTDDMQKKFETLRSKMPPWYIVQNFSFELGTKYIKEKWQFKDKPIVVVMNSQGIVEHPNLNALRMITISGPDAFPFTPEKEQELSNGEDWSGYWMFNICPEVSTWVMLFSQI</sequence>
<dbReference type="GO" id="GO:0010088">
    <property type="term" value="P:phloem development"/>
    <property type="evidence" value="ECO:0007669"/>
    <property type="project" value="InterPro"/>
</dbReference>
<organism evidence="2">
    <name type="scientific">Fagus sylvatica</name>
    <name type="common">Beechnut</name>
    <dbReference type="NCBI Taxonomy" id="28930"/>
    <lineage>
        <taxon>Eukaryota</taxon>
        <taxon>Viridiplantae</taxon>
        <taxon>Streptophyta</taxon>
        <taxon>Embryophyta</taxon>
        <taxon>Tracheophyta</taxon>
        <taxon>Spermatophyta</taxon>
        <taxon>Magnoliopsida</taxon>
        <taxon>eudicotyledons</taxon>
        <taxon>Gunneridae</taxon>
        <taxon>Pentapetalae</taxon>
        <taxon>rosids</taxon>
        <taxon>fabids</taxon>
        <taxon>Fagales</taxon>
        <taxon>Fagaceae</taxon>
        <taxon>Fagus</taxon>
    </lineage>
</organism>
<dbReference type="InterPro" id="IPR027942">
    <property type="entry name" value="SEO_N"/>
</dbReference>